<dbReference type="InterPro" id="IPR036812">
    <property type="entry name" value="NAD(P)_OxRdtase_dom_sf"/>
</dbReference>
<evidence type="ECO:0000256" key="4">
    <source>
        <dbReference type="SAM" id="Coils"/>
    </source>
</evidence>
<feature type="domain" description="Reverse transcriptase" evidence="6">
    <location>
        <begin position="907"/>
        <end position="1181"/>
    </location>
</feature>
<dbReference type="InterPro" id="IPR036397">
    <property type="entry name" value="RNaseH_sf"/>
</dbReference>
<dbReference type="InterPro" id="IPR005135">
    <property type="entry name" value="Endo/exonuclease/phosphatase"/>
</dbReference>
<dbReference type="PROSITE" id="PS50878">
    <property type="entry name" value="RT_POL"/>
    <property type="match status" value="1"/>
</dbReference>
<dbReference type="SUPFAM" id="SSF56219">
    <property type="entry name" value="DNase I-like"/>
    <property type="match status" value="1"/>
</dbReference>
<keyword evidence="2" id="KW-0560">Oxidoreductase</keyword>
<dbReference type="Gene3D" id="3.30.420.10">
    <property type="entry name" value="Ribonuclease H-like superfamily/Ribonuclease H"/>
    <property type="match status" value="1"/>
</dbReference>
<keyword evidence="7" id="KW-0695">RNA-directed DNA polymerase</keyword>
<keyword evidence="4" id="KW-0175">Coiled coil</keyword>
<reference evidence="7 8" key="1">
    <citation type="submission" date="2020-05" db="EMBL/GenBank/DDBJ databases">
        <title>Identification and distribution of gene clusters putatively required for synthesis of sphingolipid metabolism inhibitors in phylogenetically diverse species of the filamentous fungus Fusarium.</title>
        <authorList>
            <person name="Kim H.-S."/>
            <person name="Busman M."/>
            <person name="Brown D.W."/>
            <person name="Divon H."/>
            <person name="Uhlig S."/>
            <person name="Proctor R.H."/>
        </authorList>
    </citation>
    <scope>NUCLEOTIDE SEQUENCE [LARGE SCALE GENOMIC DNA]</scope>
    <source>
        <strain evidence="7 8">NRRL 66235</strain>
    </source>
</reference>
<dbReference type="InterPro" id="IPR036691">
    <property type="entry name" value="Endo/exonu/phosph_ase_sf"/>
</dbReference>
<comment type="subcellular location">
    <subcellularLocation>
        <location evidence="1">Mitochondrion</location>
    </subcellularLocation>
</comment>
<dbReference type="OrthoDB" id="5244787at2759"/>
<feature type="coiled-coil region" evidence="4">
    <location>
        <begin position="86"/>
        <end position="159"/>
    </location>
</feature>
<dbReference type="Pfam" id="PF14529">
    <property type="entry name" value="Exo_endo_phos_2"/>
    <property type="match status" value="1"/>
</dbReference>
<dbReference type="SUPFAM" id="SSF56672">
    <property type="entry name" value="DNA/RNA polymerases"/>
    <property type="match status" value="1"/>
</dbReference>
<keyword evidence="7" id="KW-0808">Transferase</keyword>
<dbReference type="SUPFAM" id="SSF51430">
    <property type="entry name" value="NAD(P)-linked oxidoreductase"/>
    <property type="match status" value="1"/>
</dbReference>
<dbReference type="Proteomes" id="UP000544331">
    <property type="component" value="Unassembled WGS sequence"/>
</dbReference>
<keyword evidence="8" id="KW-1185">Reference proteome</keyword>
<keyword evidence="3" id="KW-0496">Mitochondrion</keyword>
<dbReference type="GO" id="GO:0003676">
    <property type="term" value="F:nucleic acid binding"/>
    <property type="evidence" value="ECO:0007669"/>
    <property type="project" value="InterPro"/>
</dbReference>
<feature type="region of interest" description="Disordered" evidence="5">
    <location>
        <begin position="1"/>
        <end position="83"/>
    </location>
</feature>
<dbReference type="GO" id="GO:0016491">
    <property type="term" value="F:oxidoreductase activity"/>
    <property type="evidence" value="ECO:0007669"/>
    <property type="project" value="UniProtKB-KW"/>
</dbReference>
<evidence type="ECO:0000259" key="6">
    <source>
        <dbReference type="PROSITE" id="PS50878"/>
    </source>
</evidence>
<evidence type="ECO:0000256" key="5">
    <source>
        <dbReference type="SAM" id="MobiDB-lite"/>
    </source>
</evidence>
<dbReference type="InterPro" id="IPR000477">
    <property type="entry name" value="RT_dom"/>
</dbReference>
<dbReference type="GO" id="GO:0003964">
    <property type="term" value="F:RNA-directed DNA polymerase activity"/>
    <property type="evidence" value="ECO:0007669"/>
    <property type="project" value="UniProtKB-KW"/>
</dbReference>
<evidence type="ECO:0000256" key="3">
    <source>
        <dbReference type="ARBA" id="ARBA00023128"/>
    </source>
</evidence>
<dbReference type="InterPro" id="IPR043502">
    <property type="entry name" value="DNA/RNA_pol_sf"/>
</dbReference>
<evidence type="ECO:0000313" key="7">
    <source>
        <dbReference type="EMBL" id="KAF5709067.1"/>
    </source>
</evidence>
<accession>A0A8H5YD34</accession>
<feature type="compositionally biased region" description="Basic and acidic residues" evidence="5">
    <location>
        <begin position="63"/>
        <end position="72"/>
    </location>
</feature>
<keyword evidence="7" id="KW-0548">Nucleotidyltransferase</keyword>
<evidence type="ECO:0000256" key="2">
    <source>
        <dbReference type="ARBA" id="ARBA00023002"/>
    </source>
</evidence>
<dbReference type="Gene3D" id="3.20.20.100">
    <property type="entry name" value="NADP-dependent oxidoreductase domain"/>
    <property type="match status" value="1"/>
</dbReference>
<dbReference type="Pfam" id="PF00078">
    <property type="entry name" value="RVT_1"/>
    <property type="match status" value="1"/>
</dbReference>
<evidence type="ECO:0000313" key="8">
    <source>
        <dbReference type="Proteomes" id="UP000544331"/>
    </source>
</evidence>
<dbReference type="PANTHER" id="PTHR33481:SF1">
    <property type="entry name" value="ENDONUCLEASE_EXONUCLEASE_PHOSPHATASE DOMAIN-CONTAINING PROTEIN-RELATED"/>
    <property type="match status" value="1"/>
</dbReference>
<feature type="compositionally biased region" description="Basic and acidic residues" evidence="5">
    <location>
        <begin position="32"/>
        <end position="49"/>
    </location>
</feature>
<name>A0A8H5YD34_9HYPO</name>
<organism evidence="7 8">
    <name type="scientific">Fusarium mundagurra</name>
    <dbReference type="NCBI Taxonomy" id="1567541"/>
    <lineage>
        <taxon>Eukaryota</taxon>
        <taxon>Fungi</taxon>
        <taxon>Dikarya</taxon>
        <taxon>Ascomycota</taxon>
        <taxon>Pezizomycotina</taxon>
        <taxon>Sordariomycetes</taxon>
        <taxon>Hypocreomycetidae</taxon>
        <taxon>Hypocreales</taxon>
        <taxon>Nectriaceae</taxon>
        <taxon>Fusarium</taxon>
        <taxon>Fusarium fujikuroi species complex</taxon>
    </lineage>
</organism>
<dbReference type="InterPro" id="IPR023210">
    <property type="entry name" value="NADP_OxRdtase_dom"/>
</dbReference>
<sequence>MADPMGAEIVVEQDAPFSTPKRPSRVVKPTSKVRDTARQLEDTAIETRRNTRQTTRNVPAEEQIDRPTEARKSSGSGSSSDGRAMLQKALDLLAESRRETKRLQEALKEQMEMTKELKEAVAKQEETVREMSKQMVEIKDQMTKELQRVREQLETIVTNAIDGPQRSYADVTRLTPFLPHNDSRTLAAPPHPTDVLYCTIDVSRLEEDEARLSAGTIRATVEHEVRSELDNPTWRCRAVTKDPKNPHRVRITCRDESEHEIVKRVAETKLAPGARILRDDLYPIRVDNVSRLAVLNERNEVRTEITEMLGRENDTEVAKIAWLSKRDIPKAYGSMVVYLKKRSEARRFINEGFFVAGGESGTTKAFERRDRPKQYHKFVEGARKKAITTVHAQERFRNVSHAAAPMSHTAETVGSSIHHNMNSIFRLFQLNVRKQGPVHDSLMNDKDIQDATVLAIQEPQARRIQGRLLTTPMGHHKWVKMVPTTEREGRWVIRSMLWVNKEVEAEQVPIDSPDVTAAVVRLPDRLVFTASVYVPGGDAQALQDICAKLRRAIQEVRRRSGGAVDVVVVGDFNRHDQVWGGDDVAVERQGEADPIIDLMNDFMLRNLLRRGTKTWQSGEYETTIDLVLASEELADANIKCAIHGTEHGSDHRTIETTFDISVPAPKQEERLLFKNAPWKEINSRIVETLRSRPVGSTVQQKTDRLMSAVLEAVQALTPKAKASAYAKRWWTHDLTQLRHVYTYWRNRARAVRRVGQDVKDLEITAKAAAKQYHDAIRQRKNNHWKEFLADNDNIWKAAKYMKSGDEAAFGKVPQLVKADGTATTNHREQAEELLAKFFPPLPDNIEDEGPRQQRAPVTMPDLTLEEVERQLWATKSWKAPGEDGLPAIVWKQVWPSVKHDVLAIFQASLKEGAIPDQWRHARIIPLKKPGKDDYTIAKAWRPISLLATLGKVLESVVAERISHAVETHGLLPTNHFGARKQRSAEQALVLLQEHIFSAWRSRQVVSLISFDVKGAYNGVCKERLLQRMKARGIPEDLLRWIDSFCSERTATIVINGQSSESRPLPQAGLPQGSPLSPILFLFFNADLVQTQIDRNGGAIAFVDDYTAWVSGPTAQSNRRGIQAIIDKALDWERRSGATFEAEKTAIIHFTRYTGRVDSEPFIIKGERVFPKDQVKILGVIMDARLHYKQQIARAATKGLGAAMELKRLKGMAPSITRQLFTAMVAPVVDYASNVWMHACKTVPAYAIQRVQRIGAQAIIGSFTSVATGVAEAEAHIATIQERFWRRASKLWVDIHTLPRTNPVRNLLRGIKTFRRFISPLRRIADVCRELPKDTLEVIQPFALAPWEARLQATLNSQGEEEENKIKELAKAGWAVSVATSSSARNDLVGMGVAIRIPISVARAGKISETFSVTLGTREEHNPYTAELAAIAYGLNYLPGMKYRVIVIVTSNKSAAQAIGNPRQQSGQGHIREIYDAIEKLRGDGNRVNLIWLPRDSELKIQKTAKMSARYATEPYMTPQRGMIKAKTTILNRTRADLRMERKLPDGVGRHSRRVDSALPGKHTRLLYDQLSWKEASVLAQLRTGMARLNGYLYQIRAAPTDECPCGRAKETVEHFLFRCVKWTTQRKEMFQSINEKRGNLSFHLGGKAASDGQEWKPDMDALCLGNDLSYEQAEPVLLEALNQGCTFWDTAVSYGPGKNEKLIGEFVKKHNCRDKLFIASKCGVAAFQDGSITNTAEHIHTYIEGTIERLGFAPDLYYIHRIDPNTPLEESIPAMDLLRKQGKTKYIGLSECSAETLRKANSIAKIDAVQAEYSAFETLHETDGLVDTARELRISFVAYGPLGHGWLVENFPYETPDDFAPEDYRRQIPKWQGENFYANKRITDKFKELARKKNCTLPQVAIAWIAAQGMIAIPGTTKPERLVENFAAREIEISVEENKEMRKLVDALKPQGDRYSESAMKNIGK</sequence>
<comment type="caution">
    <text evidence="7">The sequence shown here is derived from an EMBL/GenBank/DDBJ whole genome shotgun (WGS) entry which is preliminary data.</text>
</comment>
<dbReference type="PANTHER" id="PTHR33481">
    <property type="entry name" value="REVERSE TRANSCRIPTASE"/>
    <property type="match status" value="1"/>
</dbReference>
<dbReference type="GO" id="GO:0005739">
    <property type="term" value="C:mitochondrion"/>
    <property type="evidence" value="ECO:0007669"/>
    <property type="project" value="UniProtKB-SubCell"/>
</dbReference>
<evidence type="ECO:0000256" key="1">
    <source>
        <dbReference type="ARBA" id="ARBA00004173"/>
    </source>
</evidence>
<gene>
    <name evidence="7" type="ORF">FMUND_10279</name>
</gene>
<dbReference type="EMBL" id="JAAOAN010000368">
    <property type="protein sequence ID" value="KAF5709067.1"/>
    <property type="molecule type" value="Genomic_DNA"/>
</dbReference>
<dbReference type="Pfam" id="PF00248">
    <property type="entry name" value="Aldo_ket_red"/>
    <property type="match status" value="1"/>
</dbReference>
<protein>
    <submittedName>
        <fullName evidence="7">Reverse transcriptase</fullName>
    </submittedName>
</protein>
<dbReference type="CDD" id="cd01650">
    <property type="entry name" value="RT_nLTR_like"/>
    <property type="match status" value="1"/>
</dbReference>
<dbReference type="Gene3D" id="3.60.10.10">
    <property type="entry name" value="Endonuclease/exonuclease/phosphatase"/>
    <property type="match status" value="1"/>
</dbReference>
<proteinExistence type="predicted"/>